<evidence type="ECO:0000313" key="9">
    <source>
        <dbReference type="Proteomes" id="UP001369086"/>
    </source>
</evidence>
<dbReference type="PANTHER" id="PTHR11860">
    <property type="entry name" value="POLYMERIC-IMMUNOGLOBULIN RECEPTOR"/>
    <property type="match status" value="1"/>
</dbReference>
<name>A0ABR1A030_HUSHU</name>
<feature type="compositionally biased region" description="Polar residues" evidence="4">
    <location>
        <begin position="154"/>
        <end position="166"/>
    </location>
</feature>
<dbReference type="Gene3D" id="2.60.40.10">
    <property type="entry name" value="Immunoglobulins"/>
    <property type="match status" value="1"/>
</dbReference>
<dbReference type="InterPro" id="IPR007110">
    <property type="entry name" value="Ig-like_dom"/>
</dbReference>
<dbReference type="PANTHER" id="PTHR11860:SF111">
    <property type="entry name" value="IMMUNOGLOBULIN SUBTYPE DOMAIN-CONTAINING PROTEIN"/>
    <property type="match status" value="1"/>
</dbReference>
<dbReference type="InterPro" id="IPR050671">
    <property type="entry name" value="CD300_family_receptors"/>
</dbReference>
<keyword evidence="2 5" id="KW-0812">Transmembrane</keyword>
<dbReference type="InterPro" id="IPR013106">
    <property type="entry name" value="Ig_V-set"/>
</dbReference>
<feature type="region of interest" description="Disordered" evidence="4">
    <location>
        <begin position="130"/>
        <end position="166"/>
    </location>
</feature>
<keyword evidence="6" id="KW-0732">Signal</keyword>
<evidence type="ECO:0000256" key="1">
    <source>
        <dbReference type="ARBA" id="ARBA00004370"/>
    </source>
</evidence>
<feature type="domain" description="Ig-like" evidence="7">
    <location>
        <begin position="17"/>
        <end position="120"/>
    </location>
</feature>
<evidence type="ECO:0000256" key="3">
    <source>
        <dbReference type="ARBA" id="ARBA00023136"/>
    </source>
</evidence>
<keyword evidence="9" id="KW-1185">Reference proteome</keyword>
<comment type="caution">
    <text evidence="8">The sequence shown here is derived from an EMBL/GenBank/DDBJ whole genome shotgun (WGS) entry which is preliminary data.</text>
</comment>
<protein>
    <submittedName>
        <fullName evidence="8">CMRF35-like molecule 3</fullName>
    </submittedName>
</protein>
<evidence type="ECO:0000256" key="6">
    <source>
        <dbReference type="SAM" id="SignalP"/>
    </source>
</evidence>
<evidence type="ECO:0000256" key="2">
    <source>
        <dbReference type="ARBA" id="ARBA00022692"/>
    </source>
</evidence>
<dbReference type="InterPro" id="IPR013783">
    <property type="entry name" value="Ig-like_fold"/>
</dbReference>
<reference evidence="8 9" key="1">
    <citation type="submission" date="2021-05" db="EMBL/GenBank/DDBJ databases">
        <authorList>
            <person name="Zahm M."/>
            <person name="Klopp C."/>
            <person name="Cabau C."/>
            <person name="Kuhl H."/>
            <person name="Suciu R."/>
            <person name="Ciorpac M."/>
            <person name="Holostenco D."/>
            <person name="Gessner J."/>
            <person name="Wuertz S."/>
            <person name="Hohne C."/>
            <person name="Stock M."/>
            <person name="Gislard M."/>
            <person name="Lluch J."/>
            <person name="Milhes M."/>
            <person name="Lampietro C."/>
            <person name="Lopez Roques C."/>
            <person name="Donnadieu C."/>
            <person name="Du K."/>
            <person name="Schartl M."/>
            <person name="Guiguen Y."/>
        </authorList>
    </citation>
    <scope>NUCLEOTIDE SEQUENCE [LARGE SCALE GENOMIC DNA]</scope>
    <source>
        <strain evidence="8">Hh-F2</strain>
        <tissue evidence="8">Blood</tissue>
    </source>
</reference>
<dbReference type="SUPFAM" id="SSF48726">
    <property type="entry name" value="Immunoglobulin"/>
    <property type="match status" value="1"/>
</dbReference>
<evidence type="ECO:0000259" key="7">
    <source>
        <dbReference type="PROSITE" id="PS50835"/>
    </source>
</evidence>
<accession>A0ABR1A030</accession>
<feature type="transmembrane region" description="Helical" evidence="5">
    <location>
        <begin position="171"/>
        <end position="193"/>
    </location>
</feature>
<dbReference type="InterPro" id="IPR036179">
    <property type="entry name" value="Ig-like_dom_sf"/>
</dbReference>
<sequence length="263" mass="28844">MERLLLLLAVLPATAAPGLSVTSHIITGIEGGSVSVQCHYDRYLNTNVKYWCSGKVWSSCKIIQRSTVKQRDEDKISISDDRTRGVFTVTVRRLEKKDAGWYWCGIERAGTDEGIQLNLSIDEAARSTTITHQATTEQTSTSDPTSTETRHPESTSPPAGTSENNQGSQHLLRALIVTCGILLLLLLIPIVIYTRKINKKRSPSGEQEGDVLYTTVSFQKGRAPQGGDRLPCDSEDGVTYASLTLHDRSPHQGDPATLIHNSL</sequence>
<keyword evidence="5" id="KW-1133">Transmembrane helix</keyword>
<proteinExistence type="predicted"/>
<feature type="signal peptide" evidence="6">
    <location>
        <begin position="1"/>
        <end position="15"/>
    </location>
</feature>
<comment type="subcellular location">
    <subcellularLocation>
        <location evidence="1">Membrane</location>
    </subcellularLocation>
</comment>
<dbReference type="Pfam" id="PF07686">
    <property type="entry name" value="V-set"/>
    <property type="match status" value="1"/>
</dbReference>
<keyword evidence="3 5" id="KW-0472">Membrane</keyword>
<dbReference type="CDD" id="cd05716">
    <property type="entry name" value="IgV_pIgR_like"/>
    <property type="match status" value="1"/>
</dbReference>
<feature type="chain" id="PRO_5047206920" evidence="6">
    <location>
        <begin position="16"/>
        <end position="263"/>
    </location>
</feature>
<dbReference type="SMART" id="SM00409">
    <property type="entry name" value="IG"/>
    <property type="match status" value="1"/>
</dbReference>
<feature type="compositionally biased region" description="Low complexity" evidence="4">
    <location>
        <begin position="130"/>
        <end position="142"/>
    </location>
</feature>
<evidence type="ECO:0000313" key="8">
    <source>
        <dbReference type="EMBL" id="KAK6490432.1"/>
    </source>
</evidence>
<dbReference type="PROSITE" id="PS50835">
    <property type="entry name" value="IG_LIKE"/>
    <property type="match status" value="1"/>
</dbReference>
<dbReference type="InterPro" id="IPR003599">
    <property type="entry name" value="Ig_sub"/>
</dbReference>
<gene>
    <name evidence="8" type="ORF">HHUSO_G4970</name>
</gene>
<dbReference type="Proteomes" id="UP001369086">
    <property type="component" value="Unassembled WGS sequence"/>
</dbReference>
<evidence type="ECO:0000256" key="5">
    <source>
        <dbReference type="SAM" id="Phobius"/>
    </source>
</evidence>
<organism evidence="8 9">
    <name type="scientific">Huso huso</name>
    <name type="common">Beluga</name>
    <name type="synonym">Acipenser huso</name>
    <dbReference type="NCBI Taxonomy" id="61971"/>
    <lineage>
        <taxon>Eukaryota</taxon>
        <taxon>Metazoa</taxon>
        <taxon>Chordata</taxon>
        <taxon>Craniata</taxon>
        <taxon>Vertebrata</taxon>
        <taxon>Euteleostomi</taxon>
        <taxon>Actinopterygii</taxon>
        <taxon>Chondrostei</taxon>
        <taxon>Acipenseriformes</taxon>
        <taxon>Acipenseridae</taxon>
        <taxon>Huso</taxon>
    </lineage>
</organism>
<dbReference type="EMBL" id="JAHFZB010000004">
    <property type="protein sequence ID" value="KAK6490432.1"/>
    <property type="molecule type" value="Genomic_DNA"/>
</dbReference>
<evidence type="ECO:0000256" key="4">
    <source>
        <dbReference type="SAM" id="MobiDB-lite"/>
    </source>
</evidence>